<dbReference type="GO" id="GO:0016791">
    <property type="term" value="F:phosphatase activity"/>
    <property type="evidence" value="ECO:0007669"/>
    <property type="project" value="UniProtKB-ARBA"/>
</dbReference>
<dbReference type="InterPro" id="IPR036412">
    <property type="entry name" value="HAD-like_sf"/>
</dbReference>
<dbReference type="OrthoDB" id="3180855at2"/>
<dbReference type="NCBIfam" id="TIGR00099">
    <property type="entry name" value="Cof-subfamily"/>
    <property type="match status" value="1"/>
</dbReference>
<organism evidence="1 2">
    <name type="scientific">Microbacterium oleivorans</name>
    <dbReference type="NCBI Taxonomy" id="273677"/>
    <lineage>
        <taxon>Bacteria</taxon>
        <taxon>Bacillati</taxon>
        <taxon>Actinomycetota</taxon>
        <taxon>Actinomycetes</taxon>
        <taxon>Micrococcales</taxon>
        <taxon>Microbacteriaceae</taxon>
        <taxon>Microbacterium</taxon>
    </lineage>
</organism>
<reference evidence="1 2" key="1">
    <citation type="submission" date="2016-02" db="EMBL/GenBank/DDBJ databases">
        <authorList>
            <person name="Wen L."/>
            <person name="He K."/>
            <person name="Yang H."/>
        </authorList>
    </citation>
    <scope>NUCLEOTIDE SEQUENCE [LARGE SCALE GENOMIC DNA]</scope>
    <source>
        <strain evidence="1 2">CD11_3</strain>
    </source>
</reference>
<gene>
    <name evidence="1" type="ORF">AYL44_11360</name>
</gene>
<accession>A0A177K7R5</accession>
<dbReference type="AlphaFoldDB" id="A0A177K7R5"/>
<name>A0A177K7R5_9MICO</name>
<dbReference type="NCBIfam" id="TIGR01484">
    <property type="entry name" value="HAD-SF-IIB"/>
    <property type="match status" value="1"/>
</dbReference>
<dbReference type="InterPro" id="IPR006379">
    <property type="entry name" value="HAD-SF_hydro_IIB"/>
</dbReference>
<dbReference type="Proteomes" id="UP000076998">
    <property type="component" value="Unassembled WGS sequence"/>
</dbReference>
<dbReference type="Gene3D" id="3.40.50.1000">
    <property type="entry name" value="HAD superfamily/HAD-like"/>
    <property type="match status" value="1"/>
</dbReference>
<dbReference type="PANTHER" id="PTHR10000:SF25">
    <property type="entry name" value="PHOSPHATASE YKRA-RELATED"/>
    <property type="match status" value="1"/>
</dbReference>
<dbReference type="EMBL" id="LSTV01000004">
    <property type="protein sequence ID" value="OAH49448.1"/>
    <property type="molecule type" value="Genomic_DNA"/>
</dbReference>
<dbReference type="SUPFAM" id="SSF56784">
    <property type="entry name" value="HAD-like"/>
    <property type="match status" value="1"/>
</dbReference>
<dbReference type="InterPro" id="IPR023214">
    <property type="entry name" value="HAD_sf"/>
</dbReference>
<dbReference type="Pfam" id="PF08282">
    <property type="entry name" value="Hydrolase_3"/>
    <property type="match status" value="1"/>
</dbReference>
<dbReference type="GO" id="GO:0000287">
    <property type="term" value="F:magnesium ion binding"/>
    <property type="evidence" value="ECO:0007669"/>
    <property type="project" value="TreeGrafter"/>
</dbReference>
<dbReference type="PROSITE" id="PS01229">
    <property type="entry name" value="COF_2"/>
    <property type="match status" value="1"/>
</dbReference>
<dbReference type="RefSeq" id="WP_064003401.1">
    <property type="nucleotide sequence ID" value="NZ_LSTV01000004.1"/>
</dbReference>
<dbReference type="InterPro" id="IPR000150">
    <property type="entry name" value="Cof"/>
</dbReference>
<dbReference type="GO" id="GO:0005829">
    <property type="term" value="C:cytosol"/>
    <property type="evidence" value="ECO:0007669"/>
    <property type="project" value="TreeGrafter"/>
</dbReference>
<comment type="caution">
    <text evidence="1">The sequence shown here is derived from an EMBL/GenBank/DDBJ whole genome shotgun (WGS) entry which is preliminary data.</text>
</comment>
<protein>
    <submittedName>
        <fullName evidence="1">Haloacid dehalogenase</fullName>
    </submittedName>
</protein>
<proteinExistence type="predicted"/>
<dbReference type="PANTHER" id="PTHR10000">
    <property type="entry name" value="PHOSPHOSERINE PHOSPHATASE"/>
    <property type="match status" value="1"/>
</dbReference>
<evidence type="ECO:0000313" key="1">
    <source>
        <dbReference type="EMBL" id="OAH49448.1"/>
    </source>
</evidence>
<sequence>MTRIAFLDVDGTILEHGTAIAESTITAIRTARENGHLVYLCTGRAAGDIHPKVREIGYDGAITNGGAYAVRGDELLFADPMPREDTDRLIAYFEAEDIDYFLQSNEAVYASEGVGAMLDEYFAERRKRHLEDARRLGQTDAVVPKPIVTYRPVGEADLDAIAKTTFISKRSDSVDKAQADLGERFHVIPGSIPLPGGSNGEIGLAGTNKGSAIVRVLDILGLDAADAIGIGDSWNDAEMFDVVGSPVAMGNADPALKERAGNVTTDVLDDGVWNAFVKLGLV</sequence>
<evidence type="ECO:0000313" key="2">
    <source>
        <dbReference type="Proteomes" id="UP000076998"/>
    </source>
</evidence>
<dbReference type="Gene3D" id="3.30.1240.10">
    <property type="match status" value="1"/>
</dbReference>